<reference evidence="3" key="1">
    <citation type="submission" date="2023-06" db="EMBL/GenBank/DDBJ databases">
        <authorList>
            <person name="Delattre M."/>
        </authorList>
    </citation>
    <scope>NUCLEOTIDE SEQUENCE</scope>
    <source>
        <strain evidence="3">AF72</strain>
    </source>
</reference>
<comment type="caution">
    <text evidence="3">The sequence shown here is derived from an EMBL/GenBank/DDBJ whole genome shotgun (WGS) entry which is preliminary data.</text>
</comment>
<keyword evidence="4" id="KW-1185">Reference proteome</keyword>
<dbReference type="Pfam" id="PF10551">
    <property type="entry name" value="MULE"/>
    <property type="match status" value="1"/>
</dbReference>
<gene>
    <name evidence="3" type="ORF">MSPICULIGERA_LOCUS13216</name>
</gene>
<organism evidence="3 4">
    <name type="scientific">Mesorhabditis spiculigera</name>
    <dbReference type="NCBI Taxonomy" id="96644"/>
    <lineage>
        <taxon>Eukaryota</taxon>
        <taxon>Metazoa</taxon>
        <taxon>Ecdysozoa</taxon>
        <taxon>Nematoda</taxon>
        <taxon>Chromadorea</taxon>
        <taxon>Rhabditida</taxon>
        <taxon>Rhabditina</taxon>
        <taxon>Rhabditomorpha</taxon>
        <taxon>Rhabditoidea</taxon>
        <taxon>Rhabditidae</taxon>
        <taxon>Mesorhabditinae</taxon>
        <taxon>Mesorhabditis</taxon>
    </lineage>
</organism>
<evidence type="ECO:0000313" key="3">
    <source>
        <dbReference type="EMBL" id="CAJ0574893.1"/>
    </source>
</evidence>
<evidence type="ECO:0000259" key="2">
    <source>
        <dbReference type="Pfam" id="PF10551"/>
    </source>
</evidence>
<evidence type="ECO:0000256" key="1">
    <source>
        <dbReference type="SAM" id="MobiDB-lite"/>
    </source>
</evidence>
<dbReference type="InterPro" id="IPR018289">
    <property type="entry name" value="MULE_transposase_dom"/>
</dbReference>
<proteinExistence type="predicted"/>
<feature type="region of interest" description="Disordered" evidence="1">
    <location>
        <begin position="1"/>
        <end position="29"/>
    </location>
</feature>
<feature type="region of interest" description="Disordered" evidence="1">
    <location>
        <begin position="175"/>
        <end position="206"/>
    </location>
</feature>
<name>A0AA36G6V9_9BILA</name>
<dbReference type="Proteomes" id="UP001177023">
    <property type="component" value="Unassembled WGS sequence"/>
</dbReference>
<accession>A0AA36G6V9</accession>
<protein>
    <recommendedName>
        <fullName evidence="2">MULE transposase domain-containing protein</fullName>
    </recommendedName>
</protein>
<evidence type="ECO:0000313" key="4">
    <source>
        <dbReference type="Proteomes" id="UP001177023"/>
    </source>
</evidence>
<feature type="non-terminal residue" evidence="3">
    <location>
        <position position="570"/>
    </location>
</feature>
<feature type="compositionally biased region" description="Polar residues" evidence="1">
    <location>
        <begin position="17"/>
        <end position="29"/>
    </location>
</feature>
<sequence>MRAPKQEPFSENDDNAENQTLPHFPMASTTSNDHARLLCRIKTEPVNDDLEPLQKRMRLSGGTNPNFSNFGVCAADGPTTSGRNFWSPLAEAEDNFEDGDALNLDSSQFDSKDEQIAQLSQLCESKDVMIKSLLEQMQHMQQANDEKVRALDWEIEQLKRRLHGPVQDIAISRPAMKKPKEEPPDILGKKKEIGPKGAAPHSEISQLPSLNELPIATVRSQRGKPRYYDSAGYEYCIGKTNSHGDTFFRTLQRTTEATGMKEWPAEVDVTLLDAPFLRKDNCAQFPAPDSEAFKLFYTDYGRKLLETEKVWSFDGTVVSAPEGFQQVLVIGVQKAHLTIPAAFAFVTTEEAVSYRKVFEELYQLPGISAPDYIMSDLVKNLRSGYQEAFEHPVTHFMYCGFHYIQLIISKIQKCGLSELLCDPGLELYVRGLLLLAFIQPSDAIRYFEELRDEAFTKVPHNFHPSLIELYNFYAEHFIGSADPDDPALRTAPIYKIEEWNLHERVCHDWHLGISTLEGFNVRLKPLAKPASAHRVAMELLKLAKRYEEKELQAQQLSLNHSGAFSVISLL</sequence>
<feature type="compositionally biased region" description="Basic and acidic residues" evidence="1">
    <location>
        <begin position="178"/>
        <end position="194"/>
    </location>
</feature>
<dbReference type="AlphaFoldDB" id="A0AA36G6V9"/>
<feature type="domain" description="MULE transposase" evidence="2">
    <location>
        <begin position="310"/>
        <end position="404"/>
    </location>
</feature>
<dbReference type="EMBL" id="CATQJA010002634">
    <property type="protein sequence ID" value="CAJ0574893.1"/>
    <property type="molecule type" value="Genomic_DNA"/>
</dbReference>